<evidence type="ECO:0000313" key="1">
    <source>
        <dbReference type="EMBL" id="KAI8536282.1"/>
    </source>
</evidence>
<dbReference type="EMBL" id="CM046397">
    <property type="protein sequence ID" value="KAI8536282.1"/>
    <property type="molecule type" value="Genomic_DNA"/>
</dbReference>
<accession>A0ACC0M6U8</accession>
<comment type="caution">
    <text evidence="1">The sequence shown here is derived from an EMBL/GenBank/DDBJ whole genome shotgun (WGS) entry which is preliminary data.</text>
</comment>
<protein>
    <submittedName>
        <fullName evidence="1">Uncharacterized protein</fullName>
    </submittedName>
</protein>
<gene>
    <name evidence="1" type="ORF">RHMOL_Rhmol10G0245200</name>
</gene>
<dbReference type="Proteomes" id="UP001062846">
    <property type="component" value="Chromosome 10"/>
</dbReference>
<reference evidence="1" key="1">
    <citation type="submission" date="2022-02" db="EMBL/GenBank/DDBJ databases">
        <title>Plant Genome Project.</title>
        <authorList>
            <person name="Zhang R.-G."/>
        </authorList>
    </citation>
    <scope>NUCLEOTIDE SEQUENCE</scope>
    <source>
        <strain evidence="1">AT1</strain>
    </source>
</reference>
<sequence length="674" mass="76694">MSSRRLLSDVYKTRSLILLVALFLGNCCAKTSPNCVSSCGNIPIKHPFRAKGDPRNCGKKKYELECEQDRLVLSLFSSAKYLVRAINYDNHTIRLVDVGLRHGDCSSLPLYYASYLNFTSSSDANPYSLLIMESQFYIYGALDEIPWNMAVALWVDCEKPVKKPPLYTDSNTSASSCIEKPTFSSTDSLSSGEKRRYSYFLFGTNLTVSDVADQCKIDQIVMSTLRWPADKDEANLSFSDFHSKLEYGFELSWVSFLCENCQGRRSYCVIDSLNSTAATCYKYCFDRSDFKNGSFPCRLEVIYYNYLLPYGFKVRGFTVIGGILAARTTSGILCLLGFLIYKFRRRHLSMFDTIEDFLQSQNNLMPIRYSYSQIKKMSRGFKDKLGQGGYGSVYKGKLRSGYDAAIKILEKSKANGQEFINEVATIGRIHHANVVRLIGFCVTRSKRALVYEFMPNGSLEKYLFSQEGNISLSCKQMYDISVGVARGIDYLHRGCDMQILHFDIKPHNILLDENFNPKISDFGLAKLNQTDDSMVSLTAARGTMGYMAPELFYKNIGHISYKADVYSYGMLMMEMAGRRRNLNAFADHTSQIYFPSWVYDQFKEGKEIDMGEATDEEREMVRKMVVTALWCIQMRPSDRPSMNKVVEMLEGTAEALEMPPKPFLTPQEMPTEDQ</sequence>
<proteinExistence type="predicted"/>
<name>A0ACC0M6U8_RHOML</name>
<organism evidence="1 2">
    <name type="scientific">Rhododendron molle</name>
    <name type="common">Chinese azalea</name>
    <name type="synonym">Azalea mollis</name>
    <dbReference type="NCBI Taxonomy" id="49168"/>
    <lineage>
        <taxon>Eukaryota</taxon>
        <taxon>Viridiplantae</taxon>
        <taxon>Streptophyta</taxon>
        <taxon>Embryophyta</taxon>
        <taxon>Tracheophyta</taxon>
        <taxon>Spermatophyta</taxon>
        <taxon>Magnoliopsida</taxon>
        <taxon>eudicotyledons</taxon>
        <taxon>Gunneridae</taxon>
        <taxon>Pentapetalae</taxon>
        <taxon>asterids</taxon>
        <taxon>Ericales</taxon>
        <taxon>Ericaceae</taxon>
        <taxon>Ericoideae</taxon>
        <taxon>Rhodoreae</taxon>
        <taxon>Rhododendron</taxon>
    </lineage>
</organism>
<evidence type="ECO:0000313" key="2">
    <source>
        <dbReference type="Proteomes" id="UP001062846"/>
    </source>
</evidence>
<keyword evidence="2" id="KW-1185">Reference proteome</keyword>